<evidence type="ECO:0000313" key="2">
    <source>
        <dbReference type="EMBL" id="SDD93547.1"/>
    </source>
</evidence>
<evidence type="ECO:0000259" key="1">
    <source>
        <dbReference type="Pfam" id="PF06983"/>
    </source>
</evidence>
<gene>
    <name evidence="2" type="ORF">SAMN05421538_10364</name>
</gene>
<dbReference type="Gene3D" id="3.10.180.10">
    <property type="entry name" value="2,3-Dihydroxybiphenyl 1,2-Dioxygenase, domain 1"/>
    <property type="match status" value="1"/>
</dbReference>
<organism evidence="2 3">
    <name type="scientific">Paracoccus isoporae</name>
    <dbReference type="NCBI Taxonomy" id="591205"/>
    <lineage>
        <taxon>Bacteria</taxon>
        <taxon>Pseudomonadati</taxon>
        <taxon>Pseudomonadota</taxon>
        <taxon>Alphaproteobacteria</taxon>
        <taxon>Rhodobacterales</taxon>
        <taxon>Paracoccaceae</taxon>
        <taxon>Paracoccus</taxon>
    </lineage>
</organism>
<dbReference type="PANTHER" id="PTHR33990">
    <property type="entry name" value="PROTEIN YJDN-RELATED"/>
    <property type="match status" value="1"/>
</dbReference>
<name>A0A1G6YV86_9RHOB</name>
<feature type="domain" description="PhnB-like" evidence="1">
    <location>
        <begin position="3"/>
        <end position="117"/>
    </location>
</feature>
<dbReference type="AlphaFoldDB" id="A0A1G6YV86"/>
<dbReference type="SUPFAM" id="SSF54593">
    <property type="entry name" value="Glyoxalase/Bleomycin resistance protein/Dihydroxybiphenyl dioxygenase"/>
    <property type="match status" value="1"/>
</dbReference>
<reference evidence="2 3" key="1">
    <citation type="submission" date="2016-10" db="EMBL/GenBank/DDBJ databases">
        <authorList>
            <person name="de Groot N.N."/>
        </authorList>
    </citation>
    <scope>NUCLEOTIDE SEQUENCE [LARGE SCALE GENOMIC DNA]</scope>
    <source>
        <strain evidence="2 3">DSM 22220</strain>
    </source>
</reference>
<protein>
    <submittedName>
        <fullName evidence="2">Glyoxalase superfamily enzyme, possibly 3-demethylubiquinone-9 3-methyltransferase</fullName>
    </submittedName>
</protein>
<keyword evidence="2" id="KW-0808">Transferase</keyword>
<dbReference type="Pfam" id="PF06983">
    <property type="entry name" value="3-dmu-9_3-mt"/>
    <property type="match status" value="1"/>
</dbReference>
<dbReference type="GO" id="GO:0008168">
    <property type="term" value="F:methyltransferase activity"/>
    <property type="evidence" value="ECO:0007669"/>
    <property type="project" value="UniProtKB-KW"/>
</dbReference>
<keyword evidence="2" id="KW-0830">Ubiquinone</keyword>
<evidence type="ECO:0000313" key="3">
    <source>
        <dbReference type="Proteomes" id="UP000199344"/>
    </source>
</evidence>
<dbReference type="CDD" id="cd06588">
    <property type="entry name" value="PhnB_like"/>
    <property type="match status" value="1"/>
</dbReference>
<dbReference type="GO" id="GO:0032259">
    <property type="term" value="P:methylation"/>
    <property type="evidence" value="ECO:0007669"/>
    <property type="project" value="UniProtKB-KW"/>
</dbReference>
<dbReference type="InterPro" id="IPR009725">
    <property type="entry name" value="3_dmu_93_MTrfase"/>
</dbReference>
<proteinExistence type="predicted"/>
<dbReference type="PIRSF" id="PIRSF021700">
    <property type="entry name" value="3_dmu_93_MTrfase"/>
    <property type="match status" value="1"/>
</dbReference>
<accession>A0A1G6YV86</accession>
<dbReference type="Proteomes" id="UP000199344">
    <property type="component" value="Unassembled WGS sequence"/>
</dbReference>
<dbReference type="RefSeq" id="WP_090522072.1">
    <property type="nucleotide sequence ID" value="NZ_FNAH01000003.1"/>
</dbReference>
<dbReference type="EMBL" id="FNAH01000003">
    <property type="protein sequence ID" value="SDD93547.1"/>
    <property type="molecule type" value="Genomic_DNA"/>
</dbReference>
<keyword evidence="3" id="KW-1185">Reference proteome</keyword>
<dbReference type="InterPro" id="IPR028973">
    <property type="entry name" value="PhnB-like"/>
</dbReference>
<sequence>MTRLTPCLWYHENAVEAAQFYAATIPDSRVERISDQNAESPAGAAGSVRTVEFTVAGTRLYAFAAPGPDRFNLALSLMIECDSQDEVDRLWTALSEGGQTMECGWLQDRFGLNWQIIPPGMLELMAADDREAAGRAAAAMLTMKKLDGDAIRRAFDGA</sequence>
<dbReference type="InterPro" id="IPR029068">
    <property type="entry name" value="Glyas_Bleomycin-R_OHBP_Dase"/>
</dbReference>
<dbReference type="OrthoDB" id="9806473at2"/>
<dbReference type="PANTHER" id="PTHR33990:SF2">
    <property type="entry name" value="PHNB-LIKE DOMAIN-CONTAINING PROTEIN"/>
    <property type="match status" value="1"/>
</dbReference>
<dbReference type="STRING" id="591205.SAMN05421538_10364"/>
<keyword evidence="2" id="KW-0489">Methyltransferase</keyword>